<comment type="similarity">
    <text evidence="1 14">Belongs to the reverse transcriptase family. Telomerase subfamily.</text>
</comment>
<dbReference type="InterPro" id="IPR000477">
    <property type="entry name" value="RT_dom"/>
</dbReference>
<dbReference type="PANTHER" id="PTHR12066:SF0">
    <property type="entry name" value="TELOMERASE REVERSE TRANSCRIPTASE"/>
    <property type="match status" value="1"/>
</dbReference>
<evidence type="ECO:0000256" key="4">
    <source>
        <dbReference type="ARBA" id="ARBA00022454"/>
    </source>
</evidence>
<dbReference type="SMART" id="SM00975">
    <property type="entry name" value="Telomerase_RBD"/>
    <property type="match status" value="1"/>
</dbReference>
<dbReference type="PROSITE" id="PS50878">
    <property type="entry name" value="RT_POL"/>
    <property type="match status" value="1"/>
</dbReference>
<keyword evidence="4 14" id="KW-0158">Chromosome</keyword>
<keyword evidence="7 14" id="KW-0479">Metal-binding</keyword>
<dbReference type="FunFam" id="3.30.70.2630:FF:000002">
    <property type="entry name" value="Telomerase reverse transcriptase"/>
    <property type="match status" value="1"/>
</dbReference>
<dbReference type="Pfam" id="PF21399">
    <property type="entry name" value="TERT_C"/>
    <property type="match status" value="1"/>
</dbReference>
<evidence type="ECO:0000259" key="15">
    <source>
        <dbReference type="PROSITE" id="PS50878"/>
    </source>
</evidence>
<organism evidence="16 17">
    <name type="scientific">Paspalum notatum var. saurae</name>
    <dbReference type="NCBI Taxonomy" id="547442"/>
    <lineage>
        <taxon>Eukaryota</taxon>
        <taxon>Viridiplantae</taxon>
        <taxon>Streptophyta</taxon>
        <taxon>Embryophyta</taxon>
        <taxon>Tracheophyta</taxon>
        <taxon>Spermatophyta</taxon>
        <taxon>Magnoliopsida</taxon>
        <taxon>Liliopsida</taxon>
        <taxon>Poales</taxon>
        <taxon>Poaceae</taxon>
        <taxon>PACMAD clade</taxon>
        <taxon>Panicoideae</taxon>
        <taxon>Andropogonodae</taxon>
        <taxon>Paspaleae</taxon>
        <taxon>Paspalinae</taxon>
        <taxon>Paspalum</taxon>
    </lineage>
</organism>
<dbReference type="PANTHER" id="PTHR12066">
    <property type="entry name" value="TELOMERASE REVERSE TRANSCRIPTASE"/>
    <property type="match status" value="1"/>
</dbReference>
<dbReference type="InterPro" id="IPR043502">
    <property type="entry name" value="DNA/RNA_pol_sf"/>
</dbReference>
<evidence type="ECO:0000313" key="17">
    <source>
        <dbReference type="Proteomes" id="UP001341281"/>
    </source>
</evidence>
<keyword evidence="12 14" id="KW-0539">Nucleus</keyword>
<evidence type="ECO:0000256" key="12">
    <source>
        <dbReference type="ARBA" id="ARBA00023242"/>
    </source>
</evidence>
<dbReference type="GO" id="GO:0003720">
    <property type="term" value="F:telomerase activity"/>
    <property type="evidence" value="ECO:0007669"/>
    <property type="project" value="InterPro"/>
</dbReference>
<evidence type="ECO:0000256" key="7">
    <source>
        <dbReference type="ARBA" id="ARBA00022723"/>
    </source>
</evidence>
<dbReference type="Gene3D" id="1.10.10.1970">
    <property type="entry name" value="TERT catalytic subunit-like"/>
    <property type="match status" value="1"/>
</dbReference>
<comment type="function">
    <text evidence="14">Telomerase is a ribonucleoprotein enzyme essential for the replication of chromosome termini in most eukaryotes. It elongates telomeres. It is a reverse transcriptase that adds simple sequence repeats to chromosome ends by copying a template sequence within the RNA component of the enzyme.</text>
</comment>
<dbReference type="GO" id="GO:0070034">
    <property type="term" value="F:telomerase RNA binding"/>
    <property type="evidence" value="ECO:0007669"/>
    <property type="project" value="TreeGrafter"/>
</dbReference>
<evidence type="ECO:0000256" key="2">
    <source>
        <dbReference type="ARBA" id="ARBA00012493"/>
    </source>
</evidence>
<dbReference type="Gene3D" id="3.30.70.2630">
    <property type="match status" value="1"/>
</dbReference>
<evidence type="ECO:0000256" key="11">
    <source>
        <dbReference type="ARBA" id="ARBA00023125"/>
    </source>
</evidence>
<dbReference type="InterPro" id="IPR049139">
    <property type="entry name" value="TERT_C"/>
</dbReference>
<dbReference type="FunFam" id="1.10.357.90:FF:000002">
    <property type="entry name" value="Telomerase reverse transcriptase"/>
    <property type="match status" value="1"/>
</dbReference>
<evidence type="ECO:0000256" key="13">
    <source>
        <dbReference type="ARBA" id="ARBA00048173"/>
    </source>
</evidence>
<evidence type="ECO:0000256" key="14">
    <source>
        <dbReference type="RuleBase" id="RU365061"/>
    </source>
</evidence>
<dbReference type="Pfam" id="PF00078">
    <property type="entry name" value="RVT_1"/>
    <property type="match status" value="1"/>
</dbReference>
<evidence type="ECO:0000256" key="1">
    <source>
        <dbReference type="ARBA" id="ARBA00008001"/>
    </source>
</evidence>
<proteinExistence type="inferred from homology"/>
<evidence type="ECO:0000256" key="8">
    <source>
        <dbReference type="ARBA" id="ARBA00022842"/>
    </source>
</evidence>
<evidence type="ECO:0000256" key="6">
    <source>
        <dbReference type="ARBA" id="ARBA00022695"/>
    </source>
</evidence>
<accession>A0AAQ3UR42</accession>
<dbReference type="GO" id="GO:0042162">
    <property type="term" value="F:telomeric DNA binding"/>
    <property type="evidence" value="ECO:0007669"/>
    <property type="project" value="TreeGrafter"/>
</dbReference>
<dbReference type="GO" id="GO:0000781">
    <property type="term" value="C:chromosome, telomeric region"/>
    <property type="evidence" value="ECO:0007669"/>
    <property type="project" value="UniProtKB-SubCell"/>
</dbReference>
<dbReference type="Gene3D" id="1.10.357.90">
    <property type="match status" value="1"/>
</dbReference>
<dbReference type="EC" id="2.7.7.49" evidence="2 14"/>
<dbReference type="Gene3D" id="1.10.132.70">
    <property type="match status" value="1"/>
</dbReference>
<dbReference type="Pfam" id="PF13976">
    <property type="entry name" value="gag_pre-integrs"/>
    <property type="match status" value="1"/>
</dbReference>
<keyword evidence="11" id="KW-0238">DNA-binding</keyword>
<keyword evidence="5 14" id="KW-0808">Transferase</keyword>
<dbReference type="InterPro" id="IPR025724">
    <property type="entry name" value="GAG-pre-integrase_dom"/>
</dbReference>
<evidence type="ECO:0000256" key="10">
    <source>
        <dbReference type="ARBA" id="ARBA00022918"/>
    </source>
</evidence>
<feature type="domain" description="Reverse transcriptase" evidence="15">
    <location>
        <begin position="403"/>
        <end position="726"/>
    </location>
</feature>
<sequence length="918" mass="105953">MASIPNRWLKGRTVAQAMENNSWIGDIHGALSLEGLQQFFSSETFWEMLWKSLVPSKCKIFLWLATKNKCWTADRLAKRGLSHPERCLFCDQEEETVQYILTTCVFARQFWFSLLAPLGLSLDLNTKTGMLCCNSSGELDPVLPSAQHAFIMPSSDSNLWHRHLGHAGAPAIQHLSKTQGIPYNKSATTICHACQQVYLLASELSLCSQLLRLSADVATSHSNTQYSTGGKSAHFDRSYIQLEAYSTHQQVVSFVWAVLTRIVPEPLLGNSYSKRSLRINIWNFIKLRRFETFYLSDCIAELKVSHYSWISNIGLSDCFCSAQMAKEIGLSNGSKEQNLCNLLHCWISWMFFDIVIPLVQTYFYVTERESRRYEAYYYPKTIWRNLTSNAIASLNIQNFKILRGSSRKAVRRSGCSSRVRFVPKAKDMRPLVNLKGQSKHGLLDACHLIIKKVRDDNPEMFGSSVFDYNNVHQKLCHFLPLVRSHLKEKFKIYVVVADVSKAFDCIKHDMMLKVVHNALKSDDYVLRKCTKVVCNRSNNATYHFNSDVSISNGSEICDFSIQLQSGSGILVDQGKIRNIRKTDIQHFLSNQVKCNILKIGKYFYSQKIGIAQGSKLSPNLCSLYYGHLENSVLLKFLHDGEPEVDVSTPESLLMRFIDDFIFISFSKEHAQKFFNRMRRGFTYYNCYMNDAKYGFNFEVSNSEHCCNRIYRGVDGFSFIPWSGLLINCETLEIQADYTRYLDVLISSTITVKMHSSMKYLQSKLCHYMRPKCHPIFYDSTINSPGTVRLNIYQAFLLCAMKFHCYVRTTPDVNTSKLELFHIIKRTFRYMHSLIVRRIQDVELQYGVRPFLKLKRKETMWLGLSAYLRVLQKKQSRYKDLLALLREEIGRYGHLDLDSDGLHYAVDDSHSSMFWKFKF</sequence>
<dbReference type="InterPro" id="IPR026960">
    <property type="entry name" value="RVT-Znf"/>
</dbReference>
<dbReference type="InterPro" id="IPR003545">
    <property type="entry name" value="Telomerase_RT"/>
</dbReference>
<evidence type="ECO:0000256" key="9">
    <source>
        <dbReference type="ARBA" id="ARBA00022895"/>
    </source>
</evidence>
<dbReference type="EMBL" id="CP144754">
    <property type="protein sequence ID" value="WVZ96855.1"/>
    <property type="molecule type" value="Genomic_DNA"/>
</dbReference>
<dbReference type="InterPro" id="IPR021891">
    <property type="entry name" value="Telomerase_RBD"/>
</dbReference>
<keyword evidence="8 14" id="KW-0460">Magnesium</keyword>
<name>A0AAQ3UR42_PASNO</name>
<comment type="catalytic activity">
    <reaction evidence="13 14">
        <text>DNA(n) + a 2'-deoxyribonucleoside 5'-triphosphate = DNA(n+1) + diphosphate</text>
        <dbReference type="Rhea" id="RHEA:22508"/>
        <dbReference type="Rhea" id="RHEA-COMP:17339"/>
        <dbReference type="Rhea" id="RHEA-COMP:17340"/>
        <dbReference type="ChEBI" id="CHEBI:33019"/>
        <dbReference type="ChEBI" id="CHEBI:61560"/>
        <dbReference type="ChEBI" id="CHEBI:173112"/>
        <dbReference type="EC" id="2.7.7.49"/>
    </reaction>
</comment>
<dbReference type="AlphaFoldDB" id="A0AAQ3UR42"/>
<keyword evidence="10 14" id="KW-0695">RNA-directed DNA polymerase</keyword>
<dbReference type="Pfam" id="PF13966">
    <property type="entry name" value="zf-RVT"/>
    <property type="match status" value="1"/>
</dbReference>
<dbReference type="SUPFAM" id="SSF56672">
    <property type="entry name" value="DNA/RNA polymerases"/>
    <property type="match status" value="1"/>
</dbReference>
<keyword evidence="9 14" id="KW-0779">Telomere</keyword>
<comment type="subcellular location">
    <subcellularLocation>
        <location evidence="14">Nucleus</location>
    </subcellularLocation>
    <subcellularLocation>
        <location evidence="14">Chromosome</location>
        <location evidence="14">Telomere</location>
    </subcellularLocation>
</comment>
<evidence type="ECO:0000256" key="5">
    <source>
        <dbReference type="ARBA" id="ARBA00022679"/>
    </source>
</evidence>
<reference evidence="16 17" key="1">
    <citation type="submission" date="2024-02" db="EMBL/GenBank/DDBJ databases">
        <title>High-quality chromosome-scale genome assembly of Pensacola bahiagrass (Paspalum notatum Flugge var. saurae).</title>
        <authorList>
            <person name="Vega J.M."/>
            <person name="Podio M."/>
            <person name="Orjuela J."/>
            <person name="Siena L.A."/>
            <person name="Pessino S.C."/>
            <person name="Combes M.C."/>
            <person name="Mariac C."/>
            <person name="Albertini E."/>
            <person name="Pupilli F."/>
            <person name="Ortiz J.P.A."/>
            <person name="Leblanc O."/>
        </authorList>
    </citation>
    <scope>NUCLEOTIDE SEQUENCE [LARGE SCALE GENOMIC DNA]</scope>
    <source>
        <strain evidence="16">R1</strain>
        <tissue evidence="16">Leaf</tissue>
    </source>
</reference>
<dbReference type="GO" id="GO:0046872">
    <property type="term" value="F:metal ion binding"/>
    <property type="evidence" value="ECO:0007669"/>
    <property type="project" value="UniProtKB-KW"/>
</dbReference>
<evidence type="ECO:0000313" key="16">
    <source>
        <dbReference type="EMBL" id="WVZ96855.1"/>
    </source>
</evidence>
<dbReference type="GO" id="GO:0000333">
    <property type="term" value="C:telomerase catalytic core complex"/>
    <property type="evidence" value="ECO:0007669"/>
    <property type="project" value="TreeGrafter"/>
</dbReference>
<dbReference type="Pfam" id="PF12009">
    <property type="entry name" value="Telomerase_RBD"/>
    <property type="match status" value="1"/>
</dbReference>
<keyword evidence="6 14" id="KW-0548">Nucleotidyltransferase</keyword>
<gene>
    <name evidence="16" type="ORF">U9M48_042438</name>
</gene>
<protein>
    <recommendedName>
        <fullName evidence="3 14">Telomerase reverse transcriptase</fullName>
        <ecNumber evidence="2 14">2.7.7.49</ecNumber>
    </recommendedName>
    <alternativeName>
        <fullName evidence="14">Telomerase catalytic subunit</fullName>
    </alternativeName>
</protein>
<dbReference type="GO" id="GO:0007004">
    <property type="term" value="P:telomere maintenance via telomerase"/>
    <property type="evidence" value="ECO:0007669"/>
    <property type="project" value="TreeGrafter"/>
</dbReference>
<dbReference type="PRINTS" id="PR01365">
    <property type="entry name" value="TELOMERASERT"/>
</dbReference>
<keyword evidence="17" id="KW-1185">Reference proteome</keyword>
<dbReference type="CDD" id="cd01648">
    <property type="entry name" value="TERT"/>
    <property type="match status" value="1"/>
</dbReference>
<dbReference type="Proteomes" id="UP001341281">
    <property type="component" value="Chromosome 10"/>
</dbReference>
<evidence type="ECO:0000256" key="3">
    <source>
        <dbReference type="ARBA" id="ARBA00016182"/>
    </source>
</evidence>